<dbReference type="InterPro" id="IPR011051">
    <property type="entry name" value="RmlC_Cupin_sf"/>
</dbReference>
<dbReference type="RefSeq" id="WP_075935964.1">
    <property type="nucleotide sequence ID" value="NZ_BDJH01000002.1"/>
</dbReference>
<keyword evidence="4" id="KW-1185">Reference proteome</keyword>
<keyword evidence="1" id="KW-0479">Metal-binding</keyword>
<dbReference type="EMBL" id="RJJC01000001">
    <property type="protein sequence ID" value="RNJ26078.1"/>
    <property type="molecule type" value="Genomic_DNA"/>
</dbReference>
<sequence>MTDHEYEHVVVDALPDAPNPTRHKKELDEAVGASEFGFNVIVADPGERIPWGYHHHPDHEELFYVLDGTLRVETADGDHTVEAGEAFFVPAGAPQKGVAGADGCRLIAAGAPKDSDRAVIEEECPACGEVTNRDYRVEGDGYVLECAGCGADVDELRPGPES</sequence>
<dbReference type="PANTHER" id="PTHR35848:SF9">
    <property type="entry name" value="SLL1358 PROTEIN"/>
    <property type="match status" value="1"/>
</dbReference>
<feature type="domain" description="Cupin type-2" evidence="2">
    <location>
        <begin position="42"/>
        <end position="95"/>
    </location>
</feature>
<evidence type="ECO:0000313" key="3">
    <source>
        <dbReference type="EMBL" id="RNJ26078.1"/>
    </source>
</evidence>
<dbReference type="InterPro" id="IPR014710">
    <property type="entry name" value="RmlC-like_jellyroll"/>
</dbReference>
<organism evidence="3 4">
    <name type="scientific">Halosegnis longus</name>
    <dbReference type="NCBI Taxonomy" id="2216012"/>
    <lineage>
        <taxon>Archaea</taxon>
        <taxon>Methanobacteriati</taxon>
        <taxon>Methanobacteriota</taxon>
        <taxon>Stenosarchaea group</taxon>
        <taxon>Halobacteria</taxon>
        <taxon>Halobacteriales</taxon>
        <taxon>Natronomonadaceae</taxon>
        <taxon>Halosegnis</taxon>
    </lineage>
</organism>
<protein>
    <submittedName>
        <fullName evidence="3">Cupin domain-containing protein</fullName>
    </submittedName>
</protein>
<dbReference type="SUPFAM" id="SSF51182">
    <property type="entry name" value="RmlC-like cupins"/>
    <property type="match status" value="1"/>
</dbReference>
<dbReference type="AlphaFoldDB" id="A0AAJ4UVJ0"/>
<dbReference type="InterPro" id="IPR013096">
    <property type="entry name" value="Cupin_2"/>
</dbReference>
<evidence type="ECO:0000256" key="1">
    <source>
        <dbReference type="ARBA" id="ARBA00022723"/>
    </source>
</evidence>
<name>A0AAJ4UVJ0_9EURY</name>
<dbReference type="Pfam" id="PF07883">
    <property type="entry name" value="Cupin_2"/>
    <property type="match status" value="1"/>
</dbReference>
<reference evidence="3 4" key="1">
    <citation type="submission" date="2018-11" db="EMBL/GenBank/DDBJ databases">
        <title>Genome sequences of Natronomonas sp. CBA1133.</title>
        <authorList>
            <person name="Roh S.W."/>
            <person name="Cha I.-T."/>
        </authorList>
    </citation>
    <scope>NUCLEOTIDE SEQUENCE [LARGE SCALE GENOMIC DNA]</scope>
    <source>
        <strain evidence="3 4">CBA1133</strain>
    </source>
</reference>
<accession>A0AAJ4UVJ0</accession>
<evidence type="ECO:0000313" key="4">
    <source>
        <dbReference type="Proteomes" id="UP000270581"/>
    </source>
</evidence>
<dbReference type="Proteomes" id="UP000270581">
    <property type="component" value="Unassembled WGS sequence"/>
</dbReference>
<gene>
    <name evidence="3" type="ORF">Nmn1133_04855</name>
</gene>
<dbReference type="Gene3D" id="2.60.120.10">
    <property type="entry name" value="Jelly Rolls"/>
    <property type="match status" value="1"/>
</dbReference>
<dbReference type="InterPro" id="IPR051610">
    <property type="entry name" value="GPI/OXD"/>
</dbReference>
<comment type="caution">
    <text evidence="3">The sequence shown here is derived from an EMBL/GenBank/DDBJ whole genome shotgun (WGS) entry which is preliminary data.</text>
</comment>
<evidence type="ECO:0000259" key="2">
    <source>
        <dbReference type="Pfam" id="PF07883"/>
    </source>
</evidence>
<proteinExistence type="predicted"/>
<dbReference type="PANTHER" id="PTHR35848">
    <property type="entry name" value="OXALATE-BINDING PROTEIN"/>
    <property type="match status" value="1"/>
</dbReference>
<dbReference type="GO" id="GO:0046872">
    <property type="term" value="F:metal ion binding"/>
    <property type="evidence" value="ECO:0007669"/>
    <property type="project" value="UniProtKB-KW"/>
</dbReference>